<evidence type="ECO:0000313" key="1">
    <source>
        <dbReference type="EMBL" id="MBB6564252.1"/>
    </source>
</evidence>
<evidence type="ECO:0000313" key="2">
    <source>
        <dbReference type="Proteomes" id="UP000575083"/>
    </source>
</evidence>
<organism evidence="1 2">
    <name type="scientific">Acidovorax soli</name>
    <dbReference type="NCBI Taxonomy" id="592050"/>
    <lineage>
        <taxon>Bacteria</taxon>
        <taxon>Pseudomonadati</taxon>
        <taxon>Pseudomonadota</taxon>
        <taxon>Betaproteobacteria</taxon>
        <taxon>Burkholderiales</taxon>
        <taxon>Comamonadaceae</taxon>
        <taxon>Acidovorax</taxon>
    </lineage>
</organism>
<gene>
    <name evidence="1" type="ORF">HNP48_006979</name>
</gene>
<sequence length="93" mass="10043">MSNTHPMVFFAHTRKGYESYRSLGLTATAPLWVTADVLAQDELHGPELSGANVTVFTWTIAPGDTDAVAEAMHTIAEHHPGHTIWAEGTATLD</sequence>
<dbReference type="RefSeq" id="WP_184866101.1">
    <property type="nucleotide sequence ID" value="NZ_JACHLK010000033.1"/>
</dbReference>
<name>A0A7X0PLQ4_9BURK</name>
<proteinExistence type="predicted"/>
<dbReference type="AlphaFoldDB" id="A0A7X0PLQ4"/>
<accession>A0A7X0PLQ4</accession>
<reference evidence="1 2" key="1">
    <citation type="submission" date="2020-08" db="EMBL/GenBank/DDBJ databases">
        <title>Functional genomics of gut bacteria from endangered species of beetles.</title>
        <authorList>
            <person name="Carlos-Shanley C."/>
        </authorList>
    </citation>
    <scope>NUCLEOTIDE SEQUENCE [LARGE SCALE GENOMIC DNA]</scope>
    <source>
        <strain evidence="1 2">S00198</strain>
    </source>
</reference>
<comment type="caution">
    <text evidence="1">The sequence shown here is derived from an EMBL/GenBank/DDBJ whole genome shotgun (WGS) entry which is preliminary data.</text>
</comment>
<protein>
    <submittedName>
        <fullName evidence="1">Uncharacterized protein</fullName>
    </submittedName>
</protein>
<dbReference type="EMBL" id="JACHLK010000033">
    <property type="protein sequence ID" value="MBB6564252.1"/>
    <property type="molecule type" value="Genomic_DNA"/>
</dbReference>
<keyword evidence="2" id="KW-1185">Reference proteome</keyword>
<dbReference type="Proteomes" id="UP000575083">
    <property type="component" value="Unassembled WGS sequence"/>
</dbReference>